<evidence type="ECO:0000313" key="1">
    <source>
        <dbReference type="EMBL" id="OGD70585.1"/>
    </source>
</evidence>
<dbReference type="EMBL" id="MFAH01000051">
    <property type="protein sequence ID" value="OGD70585.1"/>
    <property type="molecule type" value="Genomic_DNA"/>
</dbReference>
<name>A0A1F5ET93_9BACT</name>
<sequence>MNQYRFSPIQDKEELVDAVRYVATETTRLAEKVIGESFPIKSLTIFSHDQSEYESLIEILFEVGRPYNENNGPRVELFEPIRIGNNSIKYLRIRKPDAERPQVGCNDFETDYELFKSGYLSQNQETLFLIKRPEYEMIEFRDLSFDVLAYVVSS</sequence>
<dbReference type="Proteomes" id="UP000177390">
    <property type="component" value="Unassembled WGS sequence"/>
</dbReference>
<proteinExistence type="predicted"/>
<evidence type="ECO:0000313" key="2">
    <source>
        <dbReference type="Proteomes" id="UP000177390"/>
    </source>
</evidence>
<gene>
    <name evidence="1" type="ORF">A3D09_04170</name>
</gene>
<comment type="caution">
    <text evidence="1">The sequence shown here is derived from an EMBL/GenBank/DDBJ whole genome shotgun (WGS) entry which is preliminary data.</text>
</comment>
<reference evidence="1 2" key="1">
    <citation type="journal article" date="2016" name="Nat. Commun.">
        <title>Thousands of microbial genomes shed light on interconnected biogeochemical processes in an aquifer system.</title>
        <authorList>
            <person name="Anantharaman K."/>
            <person name="Brown C.T."/>
            <person name="Hug L.A."/>
            <person name="Sharon I."/>
            <person name="Castelle C.J."/>
            <person name="Probst A.J."/>
            <person name="Thomas B.C."/>
            <person name="Singh A."/>
            <person name="Wilkins M.J."/>
            <person name="Karaoz U."/>
            <person name="Brodie E.L."/>
            <person name="Williams K.H."/>
            <person name="Hubbard S.S."/>
            <person name="Banfield J.F."/>
        </authorList>
    </citation>
    <scope>NUCLEOTIDE SEQUENCE [LARGE SCALE GENOMIC DNA]</scope>
</reference>
<organism evidence="1 2">
    <name type="scientific">Candidatus Collierbacteria bacterium RIFCSPHIGHO2_02_FULL_49_10</name>
    <dbReference type="NCBI Taxonomy" id="1817723"/>
    <lineage>
        <taxon>Bacteria</taxon>
        <taxon>Candidatus Collieribacteriota</taxon>
    </lineage>
</organism>
<accession>A0A1F5ET93</accession>
<dbReference type="AlphaFoldDB" id="A0A1F5ET93"/>
<protein>
    <submittedName>
        <fullName evidence="1">Uncharacterized protein</fullName>
    </submittedName>
</protein>